<sequence length="257" mass="27427">MSCDDLELLHRLAHAADAVSLRYFRRIVSTSVKDDGTIVSAADVAVEAALIKILREQRPGDGVLSEEGGGSPGQRHRQWIIDPIDGTEPFLAGRRSWGTHVALTIGGELALGIITRPTEGIRWWAIRGEGAWRGHAEESPENAQRMQVSRTARLAHARIGGFVASGSHLAKAIALHARWSADSLGDIIALVGGRVDAVIAPAGGAWDHAPQVLLVTEAGGCYYDRFGGARFDAAGGVYTNGLLTDQIRAIPAFNELD</sequence>
<name>A0ABP8LN48_9MICO</name>
<evidence type="ECO:0000313" key="1">
    <source>
        <dbReference type="EMBL" id="GAA4431961.1"/>
    </source>
</evidence>
<dbReference type="PANTHER" id="PTHR20854:SF4">
    <property type="entry name" value="INOSITOL-1-MONOPHOSPHATASE-RELATED"/>
    <property type="match status" value="1"/>
</dbReference>
<keyword evidence="2" id="KW-1185">Reference proteome</keyword>
<reference evidence="2" key="1">
    <citation type="journal article" date="2019" name="Int. J. Syst. Evol. Microbiol.">
        <title>The Global Catalogue of Microorganisms (GCM) 10K type strain sequencing project: providing services to taxonomists for standard genome sequencing and annotation.</title>
        <authorList>
            <consortium name="The Broad Institute Genomics Platform"/>
            <consortium name="The Broad Institute Genome Sequencing Center for Infectious Disease"/>
            <person name="Wu L."/>
            <person name="Ma J."/>
        </authorList>
    </citation>
    <scope>NUCLEOTIDE SEQUENCE [LARGE SCALE GENOMIC DNA]</scope>
    <source>
        <strain evidence="2">JCM 17810</strain>
    </source>
</reference>
<protein>
    <submittedName>
        <fullName evidence="1">Histidinol-phosphatase</fullName>
    </submittedName>
</protein>
<dbReference type="Pfam" id="PF00459">
    <property type="entry name" value="Inositol_P"/>
    <property type="match status" value="1"/>
</dbReference>
<dbReference type="Gene3D" id="3.30.540.10">
    <property type="entry name" value="Fructose-1,6-Bisphosphatase, subunit A, domain 1"/>
    <property type="match status" value="1"/>
</dbReference>
<evidence type="ECO:0000313" key="2">
    <source>
        <dbReference type="Proteomes" id="UP001500622"/>
    </source>
</evidence>
<organism evidence="1 2">
    <name type="scientific">Georgenia halophila</name>
    <dbReference type="NCBI Taxonomy" id="620889"/>
    <lineage>
        <taxon>Bacteria</taxon>
        <taxon>Bacillati</taxon>
        <taxon>Actinomycetota</taxon>
        <taxon>Actinomycetes</taxon>
        <taxon>Micrococcales</taxon>
        <taxon>Bogoriellaceae</taxon>
        <taxon>Georgenia</taxon>
    </lineage>
</organism>
<comment type="caution">
    <text evidence="1">The sequence shown here is derived from an EMBL/GenBank/DDBJ whole genome shotgun (WGS) entry which is preliminary data.</text>
</comment>
<dbReference type="PANTHER" id="PTHR20854">
    <property type="entry name" value="INOSITOL MONOPHOSPHATASE"/>
    <property type="match status" value="1"/>
</dbReference>
<dbReference type="PRINTS" id="PR00377">
    <property type="entry name" value="IMPHPHTASES"/>
</dbReference>
<dbReference type="InterPro" id="IPR000760">
    <property type="entry name" value="Inositol_monophosphatase-like"/>
</dbReference>
<dbReference type="Gene3D" id="3.40.190.80">
    <property type="match status" value="1"/>
</dbReference>
<dbReference type="Proteomes" id="UP001500622">
    <property type="component" value="Unassembled WGS sequence"/>
</dbReference>
<dbReference type="SUPFAM" id="SSF56655">
    <property type="entry name" value="Carbohydrate phosphatase"/>
    <property type="match status" value="1"/>
</dbReference>
<proteinExistence type="predicted"/>
<accession>A0ABP8LN48</accession>
<dbReference type="EMBL" id="BAABGN010000013">
    <property type="protein sequence ID" value="GAA4431961.1"/>
    <property type="molecule type" value="Genomic_DNA"/>
</dbReference>
<gene>
    <name evidence="1" type="primary">hisN</name>
    <name evidence="1" type="ORF">GCM10023169_37130</name>
</gene>